<dbReference type="EMBL" id="CP081303">
    <property type="protein sequence ID" value="QZE15543.1"/>
    <property type="molecule type" value="Genomic_DNA"/>
</dbReference>
<dbReference type="Proteomes" id="UP000826212">
    <property type="component" value="Chromosome"/>
</dbReference>
<reference evidence="1" key="1">
    <citation type="submission" date="2021-08" db="EMBL/GenBank/DDBJ databases">
        <title>Novel anaerobic bacterium isolated from sea squirt in East Sea, Republic of Korea.</title>
        <authorList>
            <person name="Nguyen T.H."/>
            <person name="Li Z."/>
            <person name="Lee Y.-J."/>
            <person name="Ko J."/>
            <person name="Kim S.-G."/>
        </authorList>
    </citation>
    <scope>NUCLEOTIDE SEQUENCE</scope>
    <source>
        <strain evidence="1">KCTC 25031</strain>
    </source>
</reference>
<gene>
    <name evidence="1" type="ORF">K4L44_06840</name>
</gene>
<keyword evidence="2" id="KW-1185">Reference proteome</keyword>
<evidence type="ECO:0000313" key="1">
    <source>
        <dbReference type="EMBL" id="QZE15543.1"/>
    </source>
</evidence>
<evidence type="ECO:0000313" key="2">
    <source>
        <dbReference type="Proteomes" id="UP000826212"/>
    </source>
</evidence>
<sequence>MGITNSFHSHFLVTGSFHNPGPYAGYIMSGVPLSLGIYWITKQRIKKNKASDCEIDYLVKFGNYKLKIPNRDVMLNYLSQLILVLVVILLPSTQSRAAFIGMIIGCLYMVYSFRRTLSQYNKIKLLFQWPSKRIRFIAMMGMVLFLFLGGYLLYLTKKGSADGRILMWRVSTEMIKDKPLLGWGVSGFEAHYGTYQAEWFKEGKGTVSEELVAGTPDAPFNEIVRVLVSLGGVGFVLSILLFRSIWYGRKKGHITSFNGLNTTLKGGVISILVFSMFSYTLDIAPMVVQLLILSVLLVNNQRYPFVLSLGCWKSKYPLFVGHILGVMMLILIPFLSSATWRSFKGYQSWKEAYDLYRYGVYDDANKEYEHANRLLPDDGLLCQMYGKSLQMNEEYDEAKQILLHASSLRSDPILSMTLGQCYQQIGEIKQAETLYWDSWYMIPHKFYPKYLLAKLYQYTGEDKQFVEIANELLSKKMKVKSKAIEEMRNELIGMINNVEDENR</sequence>
<accession>A0AC61NII9</accession>
<keyword evidence="1" id="KW-0436">Ligase</keyword>
<proteinExistence type="predicted"/>
<organism evidence="1 2">
    <name type="scientific">Halosquirtibacter laminarini</name>
    <dbReference type="NCBI Taxonomy" id="3374600"/>
    <lineage>
        <taxon>Bacteria</taxon>
        <taxon>Pseudomonadati</taxon>
        <taxon>Bacteroidota</taxon>
        <taxon>Bacteroidia</taxon>
        <taxon>Marinilabiliales</taxon>
        <taxon>Prolixibacteraceae</taxon>
        <taxon>Halosquirtibacter</taxon>
    </lineage>
</organism>
<name>A0AC61NII9_9BACT</name>
<protein>
    <submittedName>
        <fullName evidence="1">O-antigen ligase family protein</fullName>
    </submittedName>
</protein>